<dbReference type="KEGG" id="ssyi:EKG83_26480"/>
<dbReference type="AlphaFoldDB" id="A0A5Q0H312"/>
<organism evidence="1 2">
    <name type="scientific">Saccharothrix syringae</name>
    <name type="common">Nocardiopsis syringae</name>
    <dbReference type="NCBI Taxonomy" id="103733"/>
    <lineage>
        <taxon>Bacteria</taxon>
        <taxon>Bacillati</taxon>
        <taxon>Actinomycetota</taxon>
        <taxon>Actinomycetes</taxon>
        <taxon>Pseudonocardiales</taxon>
        <taxon>Pseudonocardiaceae</taxon>
        <taxon>Saccharothrix</taxon>
    </lineage>
</organism>
<sequence length="290" mass="31622">MDAEQDPRVQDREQMRGHLRRAAHHFGVTLTGPPVEGENLRSLSAPVRHTTAGPAWLRVGREYRKWIDDAETGDFWTGIPDASTAFPDLPLPRVLDSHLSDDPDGQRRVRADLMTRLPGRALSADKALRTDPELPDAWWNGLRAGIDTLRATPTTRYATPAADPGWRVREVFGDRVAEVFAVTARETAHGDLHYGNLLGPDLGILDWELWGQAPAGHDAATLFLFALLVPPVAARVREVFADILDTPAGHAAQVHVASRILLPAKAEHHPDLAAAVRAQLQPLVATAAAA</sequence>
<accession>A0A5Q0H312</accession>
<gene>
    <name evidence="1" type="ORF">EKG83_26480</name>
</gene>
<keyword evidence="2" id="KW-1185">Reference proteome</keyword>
<dbReference type="GO" id="GO:0016740">
    <property type="term" value="F:transferase activity"/>
    <property type="evidence" value="ECO:0007669"/>
    <property type="project" value="UniProtKB-KW"/>
</dbReference>
<dbReference type="EMBL" id="CP034550">
    <property type="protein sequence ID" value="QFZ20483.1"/>
    <property type="molecule type" value="Genomic_DNA"/>
</dbReference>
<keyword evidence="1" id="KW-0808">Transferase</keyword>
<proteinExistence type="predicted"/>
<evidence type="ECO:0000313" key="2">
    <source>
        <dbReference type="Proteomes" id="UP000325787"/>
    </source>
</evidence>
<name>A0A5Q0H312_SACSY</name>
<reference evidence="2" key="1">
    <citation type="journal article" date="2021" name="Curr. Microbiol.">
        <title>Complete genome of nocamycin-producing strain Saccharothrix syringae NRRL B-16468 reveals the biosynthetic potential for secondary metabolites.</title>
        <authorList>
            <person name="Mo X."/>
            <person name="Yang S."/>
        </authorList>
    </citation>
    <scope>NUCLEOTIDE SEQUENCE [LARGE SCALE GENOMIC DNA]</scope>
    <source>
        <strain evidence="2">ATCC 51364 / DSM 43886 / JCM 6844 / KCTC 9398 / NBRC 14523 / NRRL B-16468 / INA 2240</strain>
    </source>
</reference>
<dbReference type="InterPro" id="IPR011009">
    <property type="entry name" value="Kinase-like_dom_sf"/>
</dbReference>
<dbReference type="SUPFAM" id="SSF56112">
    <property type="entry name" value="Protein kinase-like (PK-like)"/>
    <property type="match status" value="1"/>
</dbReference>
<dbReference type="RefSeq" id="WP_033435938.1">
    <property type="nucleotide sequence ID" value="NZ_CP034550.1"/>
</dbReference>
<evidence type="ECO:0000313" key="1">
    <source>
        <dbReference type="EMBL" id="QFZ20483.1"/>
    </source>
</evidence>
<dbReference type="Proteomes" id="UP000325787">
    <property type="component" value="Chromosome"/>
</dbReference>
<dbReference type="OrthoDB" id="3680308at2"/>
<protein>
    <submittedName>
        <fullName evidence="1">Aminoglycoside phosphotransferase</fullName>
    </submittedName>
</protein>